<accession>A0A0A2J5Q5</accession>
<keyword evidence="2" id="KW-0812">Transmembrane</keyword>
<dbReference type="GeneID" id="27680718"/>
<dbReference type="AlphaFoldDB" id="A0A0A2J5Q5"/>
<feature type="transmembrane region" description="Helical" evidence="2">
    <location>
        <begin position="119"/>
        <end position="141"/>
    </location>
</feature>
<keyword evidence="2" id="KW-1133">Transmembrane helix</keyword>
<dbReference type="EMBL" id="JQFZ01000170">
    <property type="protein sequence ID" value="KGO56421.1"/>
    <property type="molecule type" value="Genomic_DNA"/>
</dbReference>
<keyword evidence="2" id="KW-0472">Membrane</keyword>
<evidence type="ECO:0000313" key="3">
    <source>
        <dbReference type="EMBL" id="KGO56421.1"/>
    </source>
</evidence>
<gene>
    <name evidence="3" type="ORF">PEX2_080280</name>
</gene>
<evidence type="ECO:0000313" key="4">
    <source>
        <dbReference type="Proteomes" id="UP000030143"/>
    </source>
</evidence>
<comment type="caution">
    <text evidence="3">The sequence shown here is derived from an EMBL/GenBank/DDBJ whole genome shotgun (WGS) entry which is preliminary data.</text>
</comment>
<dbReference type="Proteomes" id="UP000030143">
    <property type="component" value="Unassembled WGS sequence"/>
</dbReference>
<sequence length="240" mass="26249">MLAVSTQSTPATMNKPEHYDAPPMYSPSSEFNSFLDEKADNPIILLPEQNEPGFAVASALSRGLQVPSRSGACTSGFEYPDELSHYGISETHWAEFTQVVCDEAKLSRQQWTTVVGKGLGTMAVGGLMVGILGAIPAIFVARLTRNRQEQRNLISSMAGARGEHLARHISQWNETVFRPRGVLIRVDLPDEYLNDMEDMDIRTSGRSARSAKKSRDKAALKARIVIIPLDGSMPTGNSSN</sequence>
<feature type="region of interest" description="Disordered" evidence="1">
    <location>
        <begin position="1"/>
        <end position="23"/>
    </location>
</feature>
<evidence type="ECO:0000256" key="1">
    <source>
        <dbReference type="SAM" id="MobiDB-lite"/>
    </source>
</evidence>
<proteinExistence type="predicted"/>
<dbReference type="HOGENOM" id="CLU_082800_0_0_1"/>
<organism evidence="3 4">
    <name type="scientific">Penicillium expansum</name>
    <name type="common">Blue mold rot fungus</name>
    <dbReference type="NCBI Taxonomy" id="27334"/>
    <lineage>
        <taxon>Eukaryota</taxon>
        <taxon>Fungi</taxon>
        <taxon>Dikarya</taxon>
        <taxon>Ascomycota</taxon>
        <taxon>Pezizomycotina</taxon>
        <taxon>Eurotiomycetes</taxon>
        <taxon>Eurotiomycetidae</taxon>
        <taxon>Eurotiales</taxon>
        <taxon>Aspergillaceae</taxon>
        <taxon>Penicillium</taxon>
    </lineage>
</organism>
<reference evidence="3 4" key="1">
    <citation type="journal article" date="2015" name="Mol. Plant Microbe Interact.">
        <title>Genome, transcriptome, and functional analyses of Penicillium expansum provide new insights into secondary metabolism and pathogenicity.</title>
        <authorList>
            <person name="Ballester A.R."/>
            <person name="Marcet-Houben M."/>
            <person name="Levin E."/>
            <person name="Sela N."/>
            <person name="Selma-Lazaro C."/>
            <person name="Carmona L."/>
            <person name="Wisniewski M."/>
            <person name="Droby S."/>
            <person name="Gonzalez-Candelas L."/>
            <person name="Gabaldon T."/>
        </authorList>
    </citation>
    <scope>NUCLEOTIDE SEQUENCE [LARGE SCALE GENOMIC DNA]</scope>
    <source>
        <strain evidence="3 4">MD-8</strain>
    </source>
</reference>
<feature type="compositionally biased region" description="Polar residues" evidence="1">
    <location>
        <begin position="1"/>
        <end position="12"/>
    </location>
</feature>
<protein>
    <submittedName>
        <fullName evidence="3">Uncharacterized protein</fullName>
    </submittedName>
</protein>
<dbReference type="RefSeq" id="XP_016598216.1">
    <property type="nucleotide sequence ID" value="XM_016745298.1"/>
</dbReference>
<dbReference type="VEuPathDB" id="FungiDB:PEXP_053310"/>
<keyword evidence="4" id="KW-1185">Reference proteome</keyword>
<evidence type="ECO:0000256" key="2">
    <source>
        <dbReference type="SAM" id="Phobius"/>
    </source>
</evidence>
<name>A0A0A2J5Q5_PENEN</name>